<organism evidence="9 10">
    <name type="scientific">Callosobruchus maculatus</name>
    <name type="common">Southern cowpea weevil</name>
    <name type="synonym">Pulse bruchid</name>
    <dbReference type="NCBI Taxonomy" id="64391"/>
    <lineage>
        <taxon>Eukaryota</taxon>
        <taxon>Metazoa</taxon>
        <taxon>Ecdysozoa</taxon>
        <taxon>Arthropoda</taxon>
        <taxon>Hexapoda</taxon>
        <taxon>Insecta</taxon>
        <taxon>Pterygota</taxon>
        <taxon>Neoptera</taxon>
        <taxon>Endopterygota</taxon>
        <taxon>Coleoptera</taxon>
        <taxon>Polyphaga</taxon>
        <taxon>Cucujiformia</taxon>
        <taxon>Chrysomeloidea</taxon>
        <taxon>Chrysomelidae</taxon>
        <taxon>Bruchinae</taxon>
        <taxon>Bruchini</taxon>
        <taxon>Callosobruchus</taxon>
    </lineage>
</organism>
<accession>A0A653DDL0</accession>
<keyword evidence="3" id="KW-0929">Antimicrobial</keyword>
<dbReference type="Pfam" id="PF05497">
    <property type="entry name" value="Destabilase"/>
    <property type="match status" value="1"/>
</dbReference>
<reference evidence="9 10" key="1">
    <citation type="submission" date="2019-01" db="EMBL/GenBank/DDBJ databases">
        <authorList>
            <person name="Sayadi A."/>
        </authorList>
    </citation>
    <scope>NUCLEOTIDE SEQUENCE [LARGE SCALE GENOMIC DNA]</scope>
</reference>
<feature type="disulfide bond" evidence="7">
    <location>
        <begin position="84"/>
        <end position="90"/>
    </location>
</feature>
<dbReference type="PROSITE" id="PS51909">
    <property type="entry name" value="LYSOZYME_I"/>
    <property type="match status" value="1"/>
</dbReference>
<proteinExistence type="predicted"/>
<feature type="chain" id="PRO_5025022000" description="lysozyme" evidence="8">
    <location>
        <begin position="24"/>
        <end position="147"/>
    </location>
</feature>
<keyword evidence="7" id="KW-1015">Disulfide bond</keyword>
<dbReference type="GO" id="GO:0031640">
    <property type="term" value="P:killing of cells of another organism"/>
    <property type="evidence" value="ECO:0007669"/>
    <property type="project" value="UniProtKB-KW"/>
</dbReference>
<dbReference type="GO" id="GO:0042742">
    <property type="term" value="P:defense response to bacterium"/>
    <property type="evidence" value="ECO:0007669"/>
    <property type="project" value="UniProtKB-KW"/>
</dbReference>
<evidence type="ECO:0000313" key="9">
    <source>
        <dbReference type="EMBL" id="VEN58093.1"/>
    </source>
</evidence>
<keyword evidence="5" id="KW-0378">Hydrolase</keyword>
<feature type="signal peptide" evidence="8">
    <location>
        <begin position="1"/>
        <end position="23"/>
    </location>
</feature>
<evidence type="ECO:0000256" key="6">
    <source>
        <dbReference type="ARBA" id="ARBA00023295"/>
    </source>
</evidence>
<evidence type="ECO:0000256" key="8">
    <source>
        <dbReference type="SAM" id="SignalP"/>
    </source>
</evidence>
<dbReference type="GO" id="GO:0003796">
    <property type="term" value="F:lysozyme activity"/>
    <property type="evidence" value="ECO:0007669"/>
    <property type="project" value="UniProtKB-EC"/>
</dbReference>
<dbReference type="CDD" id="cd16890">
    <property type="entry name" value="lyz_i"/>
    <property type="match status" value="1"/>
</dbReference>
<dbReference type="EC" id="3.2.1.17" evidence="2"/>
<evidence type="ECO:0000256" key="3">
    <source>
        <dbReference type="ARBA" id="ARBA00022529"/>
    </source>
</evidence>
<dbReference type="PANTHER" id="PTHR11195:SF22">
    <property type="entry name" value="LYSOZYME"/>
    <property type="match status" value="1"/>
</dbReference>
<feature type="disulfide bond" evidence="7">
    <location>
        <begin position="47"/>
        <end position="52"/>
    </location>
</feature>
<dbReference type="Gene3D" id="1.10.530.10">
    <property type="match status" value="1"/>
</dbReference>
<evidence type="ECO:0000313" key="10">
    <source>
        <dbReference type="Proteomes" id="UP000410492"/>
    </source>
</evidence>
<dbReference type="PROSITE" id="PS00018">
    <property type="entry name" value="EF_HAND_1"/>
    <property type="match status" value="1"/>
</dbReference>
<protein>
    <recommendedName>
        <fullName evidence="2">lysozyme</fullName>
        <ecNumber evidence="2">3.2.1.17</ecNumber>
    </recommendedName>
</protein>
<name>A0A653DDL0_CALMS</name>
<sequence>MAAPDKTAFRALAVYVMIAMVMSQEADQKCLGCICEAVSGCDTSSKCEGDKCGPYRISPAYWADAGKPTVNGESPDGATAYTNCVSDKSCAGSAVKAYMAKYKKDCNGDGVIDCDDFILIHLFGGDACTEHKLPGAVESRYEKCMKG</sequence>
<dbReference type="FunFam" id="1.10.530.10:FF:000019">
    <property type="entry name" value="lysozyme"/>
    <property type="match status" value="1"/>
</dbReference>
<dbReference type="InterPro" id="IPR008597">
    <property type="entry name" value="Invert_lysozyme"/>
</dbReference>
<evidence type="ECO:0000256" key="1">
    <source>
        <dbReference type="ARBA" id="ARBA00000632"/>
    </source>
</evidence>
<evidence type="ECO:0000256" key="5">
    <source>
        <dbReference type="ARBA" id="ARBA00022801"/>
    </source>
</evidence>
<evidence type="ECO:0000256" key="4">
    <source>
        <dbReference type="ARBA" id="ARBA00022638"/>
    </source>
</evidence>
<dbReference type="InterPro" id="IPR018247">
    <property type="entry name" value="EF_Hand_1_Ca_BS"/>
</dbReference>
<dbReference type="PANTHER" id="PTHR11195">
    <property type="entry name" value="DESTABILASE-RELATED"/>
    <property type="match status" value="1"/>
</dbReference>
<feature type="disulfide bond" evidence="7">
    <location>
        <begin position="35"/>
        <end position="41"/>
    </location>
</feature>
<keyword evidence="8" id="KW-0732">Signal</keyword>
<keyword evidence="6" id="KW-0326">Glycosidase</keyword>
<keyword evidence="4" id="KW-0081">Bacteriolytic enzyme</keyword>
<dbReference type="EMBL" id="CAACVG010011451">
    <property type="protein sequence ID" value="VEN58093.1"/>
    <property type="molecule type" value="Genomic_DNA"/>
</dbReference>
<comment type="catalytic activity">
    <reaction evidence="1">
        <text>Hydrolysis of (1-&gt;4)-beta-linkages between N-acetylmuramic acid and N-acetyl-D-glucosamine residues in a peptidoglycan and between N-acetyl-D-glucosamine residues in chitodextrins.</text>
        <dbReference type="EC" id="3.2.1.17"/>
    </reaction>
</comment>
<evidence type="ECO:0000256" key="7">
    <source>
        <dbReference type="PIRSR" id="PIRSR608597-3"/>
    </source>
</evidence>
<feature type="disulfide bond" evidence="7">
    <location>
        <begin position="30"/>
        <end position="114"/>
    </location>
</feature>
<evidence type="ECO:0000256" key="2">
    <source>
        <dbReference type="ARBA" id="ARBA00012732"/>
    </source>
</evidence>
<dbReference type="OrthoDB" id="6337871at2759"/>
<keyword evidence="10" id="KW-1185">Reference proteome</keyword>
<dbReference type="Proteomes" id="UP000410492">
    <property type="component" value="Unassembled WGS sequence"/>
</dbReference>
<dbReference type="AlphaFoldDB" id="A0A653DDL0"/>
<gene>
    <name evidence="9" type="ORF">CALMAC_LOCUS16538</name>
</gene>